<dbReference type="GO" id="GO:0016020">
    <property type="term" value="C:membrane"/>
    <property type="evidence" value="ECO:0007669"/>
    <property type="project" value="UniProtKB-SubCell"/>
</dbReference>
<protein>
    <submittedName>
        <fullName evidence="7">Unannotated protein</fullName>
    </submittedName>
</protein>
<feature type="transmembrane region" description="Helical" evidence="5">
    <location>
        <begin position="101"/>
        <end position="123"/>
    </location>
</feature>
<evidence type="ECO:0000313" key="7">
    <source>
        <dbReference type="EMBL" id="CAB4554606.1"/>
    </source>
</evidence>
<keyword evidence="3 5" id="KW-1133">Transmembrane helix</keyword>
<dbReference type="EMBL" id="CAEZTD010000013">
    <property type="protein sequence ID" value="CAB4554606.1"/>
    <property type="molecule type" value="Genomic_DNA"/>
</dbReference>
<name>A0A6J6CTX4_9ZZZZ</name>
<proteinExistence type="predicted"/>
<dbReference type="AlphaFoldDB" id="A0A6J6CTX4"/>
<feature type="domain" description="EamA" evidence="6">
    <location>
        <begin position="10"/>
        <end position="145"/>
    </location>
</feature>
<evidence type="ECO:0000256" key="3">
    <source>
        <dbReference type="ARBA" id="ARBA00022989"/>
    </source>
</evidence>
<feature type="transmembrane region" description="Helical" evidence="5">
    <location>
        <begin position="130"/>
        <end position="149"/>
    </location>
</feature>
<evidence type="ECO:0000256" key="2">
    <source>
        <dbReference type="ARBA" id="ARBA00022692"/>
    </source>
</evidence>
<accession>A0A6J6CTX4</accession>
<comment type="subcellular location">
    <subcellularLocation>
        <location evidence="1">Membrane</location>
        <topology evidence="1">Multi-pass membrane protein</topology>
    </subcellularLocation>
</comment>
<keyword evidence="4 5" id="KW-0472">Membrane</keyword>
<reference evidence="7" key="1">
    <citation type="submission" date="2020-05" db="EMBL/GenBank/DDBJ databases">
        <authorList>
            <person name="Chiriac C."/>
            <person name="Salcher M."/>
            <person name="Ghai R."/>
            <person name="Kavagutti S V."/>
        </authorList>
    </citation>
    <scope>NUCLEOTIDE SEQUENCE</scope>
</reference>
<feature type="transmembrane region" description="Helical" evidence="5">
    <location>
        <begin position="74"/>
        <end position="95"/>
    </location>
</feature>
<feature type="domain" description="EamA" evidence="6">
    <location>
        <begin position="156"/>
        <end position="301"/>
    </location>
</feature>
<dbReference type="InterPro" id="IPR000620">
    <property type="entry name" value="EamA_dom"/>
</dbReference>
<organism evidence="7">
    <name type="scientific">freshwater metagenome</name>
    <dbReference type="NCBI Taxonomy" id="449393"/>
    <lineage>
        <taxon>unclassified sequences</taxon>
        <taxon>metagenomes</taxon>
        <taxon>ecological metagenomes</taxon>
    </lineage>
</organism>
<feature type="transmembrane region" description="Helical" evidence="5">
    <location>
        <begin position="286"/>
        <end position="305"/>
    </location>
</feature>
<evidence type="ECO:0000259" key="6">
    <source>
        <dbReference type="Pfam" id="PF00892"/>
    </source>
</evidence>
<dbReference type="InterPro" id="IPR037185">
    <property type="entry name" value="EmrE-like"/>
</dbReference>
<dbReference type="Pfam" id="PF00892">
    <property type="entry name" value="EamA"/>
    <property type="match status" value="2"/>
</dbReference>
<dbReference type="PANTHER" id="PTHR32322">
    <property type="entry name" value="INNER MEMBRANE TRANSPORTER"/>
    <property type="match status" value="1"/>
</dbReference>
<feature type="transmembrane region" description="Helical" evidence="5">
    <location>
        <begin position="186"/>
        <end position="208"/>
    </location>
</feature>
<evidence type="ECO:0000256" key="5">
    <source>
        <dbReference type="SAM" id="Phobius"/>
    </source>
</evidence>
<dbReference type="Gene3D" id="1.10.3730.20">
    <property type="match status" value="2"/>
</dbReference>
<feature type="transmembrane region" description="Helical" evidence="5">
    <location>
        <begin position="260"/>
        <end position="280"/>
    </location>
</feature>
<dbReference type="PANTHER" id="PTHR32322:SF2">
    <property type="entry name" value="EAMA DOMAIN-CONTAINING PROTEIN"/>
    <property type="match status" value="1"/>
</dbReference>
<dbReference type="SUPFAM" id="SSF103481">
    <property type="entry name" value="Multidrug resistance efflux transporter EmrE"/>
    <property type="match status" value="2"/>
</dbReference>
<feature type="transmembrane region" description="Helical" evidence="5">
    <location>
        <begin position="12"/>
        <end position="33"/>
    </location>
</feature>
<feature type="transmembrane region" description="Helical" evidence="5">
    <location>
        <begin position="228"/>
        <end position="253"/>
    </location>
</feature>
<feature type="transmembrane region" description="Helical" evidence="5">
    <location>
        <begin position="45"/>
        <end position="62"/>
    </location>
</feature>
<evidence type="ECO:0000256" key="1">
    <source>
        <dbReference type="ARBA" id="ARBA00004141"/>
    </source>
</evidence>
<keyword evidence="2 5" id="KW-0812">Transmembrane</keyword>
<dbReference type="InterPro" id="IPR050638">
    <property type="entry name" value="AA-Vitamin_Transporters"/>
</dbReference>
<gene>
    <name evidence="7" type="ORF">UFOPK1591_00288</name>
</gene>
<sequence>MPENSRRPVFGYVIGFAAAAIFGLNGSNISVLLMHDTLSPAQLTLMRTLVATVLTGLVLLVTDRSAFKITRRQLLIVAFLGVAGVAMLQQFYALALSRIDVGIALLFEYLAVPAVALIALIFFKENVRMRIWVSIAFVIVGLAVVAQVWNSTLDPLGVMFALIAACAYVVYFLVGERLLNSMSVMGMVFWAMLFSTAFWGLFSEWWTIDVSKLAEPISLAGNLDEVVLPYWAPLAFALVVGSFVSFILSFIAIKRLKPTSAAIIASSEVLFAFVVAWFWLNETLNAVQLLGAAVVAAGIVLAQTARPGKVFDLDLATTEHRPSKS</sequence>
<evidence type="ECO:0000256" key="4">
    <source>
        <dbReference type="ARBA" id="ARBA00023136"/>
    </source>
</evidence>
<feature type="transmembrane region" description="Helical" evidence="5">
    <location>
        <begin position="155"/>
        <end position="174"/>
    </location>
</feature>